<evidence type="ECO:0000256" key="3">
    <source>
        <dbReference type="ARBA" id="ARBA00022679"/>
    </source>
</evidence>
<dbReference type="GO" id="GO:0075713">
    <property type="term" value="P:establishment of integrated proviral latency"/>
    <property type="evidence" value="ECO:0007669"/>
    <property type="project" value="UniProtKB-KW"/>
</dbReference>
<dbReference type="PANTHER" id="PTHR30349">
    <property type="entry name" value="PHAGE INTEGRASE-RELATED"/>
    <property type="match status" value="1"/>
</dbReference>
<dbReference type="Pfam" id="PF00589">
    <property type="entry name" value="Phage_integrase"/>
    <property type="match status" value="1"/>
</dbReference>
<dbReference type="PROSITE" id="PS51898">
    <property type="entry name" value="TYR_RECOMBINASE"/>
    <property type="match status" value="1"/>
</dbReference>
<evidence type="ECO:0000256" key="7">
    <source>
        <dbReference type="ARBA" id="ARBA00023195"/>
    </source>
</evidence>
<feature type="domain" description="Tyr recombinase" evidence="8">
    <location>
        <begin position="96"/>
        <end position="264"/>
    </location>
</feature>
<dbReference type="GO" id="GO:0003677">
    <property type="term" value="F:DNA binding"/>
    <property type="evidence" value="ECO:0007669"/>
    <property type="project" value="UniProtKB-KW"/>
</dbReference>
<evidence type="ECO:0000256" key="4">
    <source>
        <dbReference type="ARBA" id="ARBA00022801"/>
    </source>
</evidence>
<dbReference type="PANTHER" id="PTHR30349:SF81">
    <property type="entry name" value="TYROSINE RECOMBINASE XERC"/>
    <property type="match status" value="1"/>
</dbReference>
<sequence length="265" mass="29119">MSIDQQALDGYESSLFRLGKSANTVRVYSNIVRQFMASEHSDFLDWIIEARNNGASASLLKSRTAAMKSWSDYLGLDAERKSLNEYKLPTVGAPTPHPVPGGVNIIRAAIAFATERETKLTLALGGLAGFRIAETLSVRPVDWNKSTNLITIRGKGGKTRHVPVSRELAQILTAYAPENPKSKYVNRQDRCARKKVTDLFGRMGVVHKNGKNVSSHDLRATFATEVYNGTGDIVKVQRLLGHSSVAQTQQYLGISDAAFHEAVNF</sequence>
<dbReference type="GO" id="GO:0006310">
    <property type="term" value="P:DNA recombination"/>
    <property type="evidence" value="ECO:0007669"/>
    <property type="project" value="UniProtKB-KW"/>
</dbReference>
<evidence type="ECO:0000256" key="1">
    <source>
        <dbReference type="ARBA" id="ARBA00008857"/>
    </source>
</evidence>
<dbReference type="InterPro" id="IPR011010">
    <property type="entry name" value="DNA_brk_join_enz"/>
</dbReference>
<keyword evidence="4" id="KW-0378">Hydrolase</keyword>
<dbReference type="Gene3D" id="1.10.150.130">
    <property type="match status" value="1"/>
</dbReference>
<evidence type="ECO:0000256" key="5">
    <source>
        <dbReference type="ARBA" id="ARBA00023125"/>
    </source>
</evidence>
<evidence type="ECO:0000313" key="10">
    <source>
        <dbReference type="Proteomes" id="UP000204451"/>
    </source>
</evidence>
<dbReference type="GO" id="GO:0016740">
    <property type="term" value="F:transferase activity"/>
    <property type="evidence" value="ECO:0007669"/>
    <property type="project" value="UniProtKB-KW"/>
</dbReference>
<keyword evidence="3" id="KW-0808">Transferase</keyword>
<organism evidence="9 10">
    <name type="scientific">Gordonia phage GMA3</name>
    <dbReference type="NCBI Taxonomy" id="1647284"/>
    <lineage>
        <taxon>Viruses</taxon>
        <taxon>Duplodnaviria</taxon>
        <taxon>Heunggongvirae</taxon>
        <taxon>Uroviricota</taxon>
        <taxon>Caudoviricetes</taxon>
        <taxon>Gamtrevirus</taxon>
        <taxon>Gamtrevirus GMA3</taxon>
    </lineage>
</organism>
<dbReference type="RefSeq" id="YP_009188643.1">
    <property type="nucleotide sequence ID" value="NC_028668.1"/>
</dbReference>
<dbReference type="InterPro" id="IPR013762">
    <property type="entry name" value="Integrase-like_cat_sf"/>
</dbReference>
<keyword evidence="7" id="KW-1160">Virus entry into host cell</keyword>
<evidence type="ECO:0000313" key="9">
    <source>
        <dbReference type="EMBL" id="AKL88252.1"/>
    </source>
</evidence>
<dbReference type="InterPro" id="IPR002104">
    <property type="entry name" value="Integrase_catalytic"/>
</dbReference>
<dbReference type="CDD" id="cd00397">
    <property type="entry name" value="DNA_BRE_C"/>
    <property type="match status" value="1"/>
</dbReference>
<evidence type="ECO:0000256" key="2">
    <source>
        <dbReference type="ARBA" id="ARBA00016082"/>
    </source>
</evidence>
<accession>A0A0K0NL26</accession>
<dbReference type="OrthoDB" id="14727at10239"/>
<dbReference type="KEGG" id="vg:26516946"/>
<dbReference type="InterPro" id="IPR010998">
    <property type="entry name" value="Integrase_recombinase_N"/>
</dbReference>
<evidence type="ECO:0000256" key="6">
    <source>
        <dbReference type="ARBA" id="ARBA00023172"/>
    </source>
</evidence>
<keyword evidence="6" id="KW-0233">DNA recombination</keyword>
<reference evidence="9 10" key="1">
    <citation type="journal article" date="2015" name="PLoS ONE">
        <title>Lysis to Kill: Evaluation of the Lytic Abilities, and Genomics of Nine Bacteriophages Infective for Gordonia spp. and Their Potential Use in Activated Sludge Foam Biocontrol.</title>
        <authorList>
            <person name="Dyson Z.A."/>
            <person name="Tucci J."/>
            <person name="Seviour R.J."/>
            <person name="Petrovski S."/>
        </authorList>
    </citation>
    <scope>NUCLEOTIDE SEQUENCE [LARGE SCALE GENOMIC DNA]</scope>
</reference>
<keyword evidence="7" id="KW-1179">Viral genome integration</keyword>
<dbReference type="InterPro" id="IPR050090">
    <property type="entry name" value="Tyrosine_recombinase_XerCD"/>
</dbReference>
<gene>
    <name evidence="9" type="ORF">GMA3_75</name>
</gene>
<dbReference type="GO" id="GO:0016787">
    <property type="term" value="F:hydrolase activity"/>
    <property type="evidence" value="ECO:0007669"/>
    <property type="project" value="UniProtKB-KW"/>
</dbReference>
<dbReference type="GeneID" id="26516946"/>
<protein>
    <recommendedName>
        <fullName evidence="2">Integrase</fullName>
    </recommendedName>
</protein>
<name>A0A0K0NL26_9CAUD</name>
<dbReference type="GO" id="GO:0015074">
    <property type="term" value="P:DNA integration"/>
    <property type="evidence" value="ECO:0007669"/>
    <property type="project" value="InterPro"/>
</dbReference>
<comment type="similarity">
    <text evidence="1">Belongs to the 'phage' integrase family.</text>
</comment>
<dbReference type="GO" id="GO:0044826">
    <property type="term" value="P:viral genome integration into host DNA"/>
    <property type="evidence" value="ECO:0007669"/>
    <property type="project" value="UniProtKB-KW"/>
</dbReference>
<proteinExistence type="inferred from homology"/>
<evidence type="ECO:0000259" key="8">
    <source>
        <dbReference type="PROSITE" id="PS51898"/>
    </source>
</evidence>
<dbReference type="Proteomes" id="UP000204451">
    <property type="component" value="Segment"/>
</dbReference>
<keyword evidence="5" id="KW-0238">DNA-binding</keyword>
<keyword evidence="7" id="KW-0229">DNA integration</keyword>
<keyword evidence="10" id="KW-1185">Reference proteome</keyword>
<dbReference type="Gene3D" id="1.10.443.10">
    <property type="entry name" value="Intergrase catalytic core"/>
    <property type="match status" value="1"/>
</dbReference>
<dbReference type="SUPFAM" id="SSF56349">
    <property type="entry name" value="DNA breaking-rejoining enzymes"/>
    <property type="match status" value="1"/>
</dbReference>
<dbReference type="EMBL" id="KR063279">
    <property type="protein sequence ID" value="AKL88252.1"/>
    <property type="molecule type" value="Genomic_DNA"/>
</dbReference>